<name>A0ACA9M2C4_9GLOM</name>
<evidence type="ECO:0000313" key="1">
    <source>
        <dbReference type="EMBL" id="CAG8565844.1"/>
    </source>
</evidence>
<accession>A0ACA9M2C4</accession>
<organism evidence="1 2">
    <name type="scientific">Dentiscutata heterogama</name>
    <dbReference type="NCBI Taxonomy" id="1316150"/>
    <lineage>
        <taxon>Eukaryota</taxon>
        <taxon>Fungi</taxon>
        <taxon>Fungi incertae sedis</taxon>
        <taxon>Mucoromycota</taxon>
        <taxon>Glomeromycotina</taxon>
        <taxon>Glomeromycetes</taxon>
        <taxon>Diversisporales</taxon>
        <taxon>Gigasporaceae</taxon>
        <taxon>Dentiscutata</taxon>
    </lineage>
</organism>
<comment type="caution">
    <text evidence="1">The sequence shown here is derived from an EMBL/GenBank/DDBJ whole genome shotgun (WGS) entry which is preliminary data.</text>
</comment>
<evidence type="ECO:0000313" key="2">
    <source>
        <dbReference type="Proteomes" id="UP000789702"/>
    </source>
</evidence>
<feature type="non-terminal residue" evidence="1">
    <location>
        <position position="1"/>
    </location>
</feature>
<reference evidence="1" key="1">
    <citation type="submission" date="2021-06" db="EMBL/GenBank/DDBJ databases">
        <authorList>
            <person name="Kallberg Y."/>
            <person name="Tangrot J."/>
            <person name="Rosling A."/>
        </authorList>
    </citation>
    <scope>NUCLEOTIDE SEQUENCE</scope>
    <source>
        <strain evidence="1">IL203A</strain>
    </source>
</reference>
<dbReference type="Proteomes" id="UP000789702">
    <property type="component" value="Unassembled WGS sequence"/>
</dbReference>
<sequence>KLFKKLETEDQQSLRSTQMPALVPRKHKLPDTFETATKYKIEKASSSKSQSKNKENLSPLKSQLTRGTNKDASKQPLAQKMLKTTNTKWSEEMKCRMPKKFHQKKIQEISEDVDINDNCFDENLSGDEISVDEQPLEQQISNEPEIFKESKMKSKEKSPTALAKLQDAVKGVSNTPKEIGEGSIIEVEDDKSEDHRELTAT</sequence>
<proteinExistence type="predicted"/>
<gene>
    <name evidence="1" type="ORF">DHETER_LOCUS5847</name>
</gene>
<protein>
    <submittedName>
        <fullName evidence="1">14472_t:CDS:1</fullName>
    </submittedName>
</protein>
<dbReference type="EMBL" id="CAJVPU010006892">
    <property type="protein sequence ID" value="CAG8565844.1"/>
    <property type="molecule type" value="Genomic_DNA"/>
</dbReference>
<keyword evidence="2" id="KW-1185">Reference proteome</keyword>